<dbReference type="OrthoDB" id="5191769at2"/>
<dbReference type="STRING" id="504798.SAMN05421871_106386"/>
<keyword evidence="1" id="KW-0472">Membrane</keyword>
<organism evidence="2 3">
    <name type="scientific">Actinokineospora alba</name>
    <dbReference type="NCBI Taxonomy" id="504798"/>
    <lineage>
        <taxon>Bacteria</taxon>
        <taxon>Bacillati</taxon>
        <taxon>Actinomycetota</taxon>
        <taxon>Actinomycetes</taxon>
        <taxon>Pseudonocardiales</taxon>
        <taxon>Pseudonocardiaceae</taxon>
        <taxon>Actinokineospora</taxon>
    </lineage>
</organism>
<keyword evidence="1" id="KW-1133">Transmembrane helix</keyword>
<evidence type="ECO:0008006" key="4">
    <source>
        <dbReference type="Google" id="ProtNLM"/>
    </source>
</evidence>
<feature type="transmembrane region" description="Helical" evidence="1">
    <location>
        <begin position="6"/>
        <end position="29"/>
    </location>
</feature>
<dbReference type="RefSeq" id="WP_091375878.1">
    <property type="nucleotide sequence ID" value="NZ_FNDV01000006.1"/>
</dbReference>
<dbReference type="Proteomes" id="UP000199651">
    <property type="component" value="Unassembled WGS sequence"/>
</dbReference>
<evidence type="ECO:0000256" key="1">
    <source>
        <dbReference type="SAM" id="Phobius"/>
    </source>
</evidence>
<protein>
    <recommendedName>
        <fullName evidence="4">DUF2516 domain-containing protein</fullName>
    </recommendedName>
</protein>
<feature type="transmembrane region" description="Helical" evidence="1">
    <location>
        <begin position="41"/>
        <end position="61"/>
    </location>
</feature>
<proteinExistence type="predicted"/>
<reference evidence="3" key="1">
    <citation type="submission" date="2016-10" db="EMBL/GenBank/DDBJ databases">
        <authorList>
            <person name="Varghese N."/>
            <person name="Submissions S."/>
        </authorList>
    </citation>
    <scope>NUCLEOTIDE SEQUENCE [LARGE SCALE GENOMIC DNA]</scope>
    <source>
        <strain evidence="3">IBRC-M 10655</strain>
    </source>
</reference>
<dbReference type="Pfam" id="PF10724">
    <property type="entry name" value="DUF2516"/>
    <property type="match status" value="1"/>
</dbReference>
<keyword evidence="3" id="KW-1185">Reference proteome</keyword>
<sequence length="97" mass="10785">MPETAFWILRVIDWAAVPVGVFALVHALMQRPDAYSAADRMTKVAWVGITAAATVALLLFSFAGRGWIFWMAGLVAALVYLVDVRPKLIEVQRGPRW</sequence>
<feature type="transmembrane region" description="Helical" evidence="1">
    <location>
        <begin position="67"/>
        <end position="84"/>
    </location>
</feature>
<dbReference type="InterPro" id="IPR019662">
    <property type="entry name" value="DUF2516"/>
</dbReference>
<dbReference type="EMBL" id="FNJB01000006">
    <property type="protein sequence ID" value="SDP02926.1"/>
    <property type="molecule type" value="Genomic_DNA"/>
</dbReference>
<dbReference type="AlphaFoldDB" id="A0A1H0PE90"/>
<keyword evidence="1" id="KW-0812">Transmembrane</keyword>
<name>A0A1H0PE90_9PSEU</name>
<evidence type="ECO:0000313" key="3">
    <source>
        <dbReference type="Proteomes" id="UP000199651"/>
    </source>
</evidence>
<accession>A0A1H0PE90</accession>
<evidence type="ECO:0000313" key="2">
    <source>
        <dbReference type="EMBL" id="SDP02926.1"/>
    </source>
</evidence>
<gene>
    <name evidence="2" type="ORF">SAMN05192558_10666</name>
</gene>